<dbReference type="Proteomes" id="UP000000226">
    <property type="component" value="Chromosome 10"/>
</dbReference>
<keyword evidence="3" id="KW-1185">Reference proteome</keyword>
<dbReference type="STRING" id="3885.V7AQE1"/>
<proteinExistence type="predicted"/>
<gene>
    <name evidence="2" type="ORF">PHAVU_010G080200g</name>
</gene>
<dbReference type="OMA" id="MERYVRT"/>
<evidence type="ECO:0000313" key="3">
    <source>
        <dbReference type="Proteomes" id="UP000000226"/>
    </source>
</evidence>
<dbReference type="InterPro" id="IPR044824">
    <property type="entry name" value="MAIN-like"/>
</dbReference>
<name>V7AQE1_PHAVU</name>
<reference evidence="3" key="1">
    <citation type="journal article" date="2014" name="Nat. Genet.">
        <title>A reference genome for common bean and genome-wide analysis of dual domestications.</title>
        <authorList>
            <person name="Schmutz J."/>
            <person name="McClean P.E."/>
            <person name="Mamidi S."/>
            <person name="Wu G.A."/>
            <person name="Cannon S.B."/>
            <person name="Grimwood J."/>
            <person name="Jenkins J."/>
            <person name="Shu S."/>
            <person name="Song Q."/>
            <person name="Chavarro C."/>
            <person name="Torres-Torres M."/>
            <person name="Geffroy V."/>
            <person name="Moghaddam S.M."/>
            <person name="Gao D."/>
            <person name="Abernathy B."/>
            <person name="Barry K."/>
            <person name="Blair M."/>
            <person name="Brick M.A."/>
            <person name="Chovatia M."/>
            <person name="Gepts P."/>
            <person name="Goodstein D.M."/>
            <person name="Gonzales M."/>
            <person name="Hellsten U."/>
            <person name="Hyten D.L."/>
            <person name="Jia G."/>
            <person name="Kelly J.D."/>
            <person name="Kudrna D."/>
            <person name="Lee R."/>
            <person name="Richard M.M."/>
            <person name="Miklas P.N."/>
            <person name="Osorno J.M."/>
            <person name="Rodrigues J."/>
            <person name="Thareau V."/>
            <person name="Urrea C.A."/>
            <person name="Wang M."/>
            <person name="Yu Y."/>
            <person name="Zhang M."/>
            <person name="Wing R.A."/>
            <person name="Cregan P.B."/>
            <person name="Rokhsar D.S."/>
            <person name="Jackson S.A."/>
        </authorList>
    </citation>
    <scope>NUCLEOTIDE SEQUENCE [LARGE SCALE GENOMIC DNA]</scope>
    <source>
        <strain evidence="3">cv. G19833</strain>
    </source>
</reference>
<dbReference type="Pfam" id="PF10536">
    <property type="entry name" value="PMD"/>
    <property type="match status" value="2"/>
</dbReference>
<evidence type="ECO:0000313" key="2">
    <source>
        <dbReference type="EMBL" id="ESW06828.1"/>
    </source>
</evidence>
<dbReference type="InterPro" id="IPR019557">
    <property type="entry name" value="AminoTfrase-like_pln_mobile"/>
</dbReference>
<dbReference type="PANTHER" id="PTHR46033">
    <property type="entry name" value="PROTEIN MAIN-LIKE 2"/>
    <property type="match status" value="1"/>
</dbReference>
<organism evidence="2 3">
    <name type="scientific">Phaseolus vulgaris</name>
    <name type="common">Kidney bean</name>
    <name type="synonym">French bean</name>
    <dbReference type="NCBI Taxonomy" id="3885"/>
    <lineage>
        <taxon>Eukaryota</taxon>
        <taxon>Viridiplantae</taxon>
        <taxon>Streptophyta</taxon>
        <taxon>Embryophyta</taxon>
        <taxon>Tracheophyta</taxon>
        <taxon>Spermatophyta</taxon>
        <taxon>Magnoliopsida</taxon>
        <taxon>eudicotyledons</taxon>
        <taxon>Gunneridae</taxon>
        <taxon>Pentapetalae</taxon>
        <taxon>rosids</taxon>
        <taxon>fabids</taxon>
        <taxon>Fabales</taxon>
        <taxon>Fabaceae</taxon>
        <taxon>Papilionoideae</taxon>
        <taxon>50 kb inversion clade</taxon>
        <taxon>NPAAA clade</taxon>
        <taxon>indigoferoid/millettioid clade</taxon>
        <taxon>Phaseoleae</taxon>
        <taxon>Phaseolus</taxon>
    </lineage>
</organism>
<evidence type="ECO:0000259" key="1">
    <source>
        <dbReference type="Pfam" id="PF10536"/>
    </source>
</evidence>
<dbReference type="AlphaFoldDB" id="V7AQE1"/>
<dbReference type="PANTHER" id="PTHR46033:SF8">
    <property type="entry name" value="PROTEIN MAINTENANCE OF MERISTEMS-LIKE"/>
    <property type="match status" value="1"/>
</dbReference>
<accession>V7AQE1</accession>
<feature type="non-terminal residue" evidence="2">
    <location>
        <position position="1"/>
    </location>
</feature>
<feature type="domain" description="Aminotransferase-like plant mobile" evidence="1">
    <location>
        <begin position="66"/>
        <end position="156"/>
    </location>
</feature>
<dbReference type="OrthoDB" id="1937605at2759"/>
<dbReference type="GO" id="GO:0010073">
    <property type="term" value="P:meristem maintenance"/>
    <property type="evidence" value="ECO:0007669"/>
    <property type="project" value="InterPro"/>
</dbReference>
<dbReference type="EMBL" id="CM002297">
    <property type="protein sequence ID" value="ESW06828.1"/>
    <property type="molecule type" value="Genomic_DNA"/>
</dbReference>
<dbReference type="Gramene" id="ESW06828">
    <property type="protein sequence ID" value="ESW06828"/>
    <property type="gene ID" value="PHAVU_010G080200g"/>
</dbReference>
<feature type="domain" description="Aminotransferase-like plant mobile" evidence="1">
    <location>
        <begin position="6"/>
        <end position="61"/>
    </location>
</feature>
<sequence>FGHIPTLNNIDINHHLLLMTLVERWRTEMHTFHLPLRETTITLEDVVFQLGLPIHGEPVTSVNSGDLVSLWSTLLACLYRAMNHDNNYNPDNIRWCMLLLQCWVWDRMTCFSPIIDPLSAKDIDVGIWNFHRSNTSVISVGEIQKMLDQLQPKQVILLSSNN</sequence>
<protein>
    <recommendedName>
        <fullName evidence="1">Aminotransferase-like plant mobile domain-containing protein</fullName>
    </recommendedName>
</protein>